<gene>
    <name evidence="2" type="ORF">SAMN04487989_101399</name>
</gene>
<evidence type="ECO:0008006" key="4">
    <source>
        <dbReference type="Google" id="ProtNLM"/>
    </source>
</evidence>
<feature type="signal peptide" evidence="1">
    <location>
        <begin position="1"/>
        <end position="20"/>
    </location>
</feature>
<dbReference type="RefSeq" id="WP_177208960.1">
    <property type="nucleotide sequence ID" value="NZ_FOVN01000001.1"/>
</dbReference>
<keyword evidence="3" id="KW-1185">Reference proteome</keyword>
<reference evidence="3" key="1">
    <citation type="submission" date="2016-10" db="EMBL/GenBank/DDBJ databases">
        <authorList>
            <person name="Varghese N."/>
            <person name="Submissions S."/>
        </authorList>
    </citation>
    <scope>NUCLEOTIDE SEQUENCE [LARGE SCALE GENOMIC DNA]</scope>
    <source>
        <strain evidence="3">DSM 23925</strain>
    </source>
</reference>
<evidence type="ECO:0000256" key="1">
    <source>
        <dbReference type="SAM" id="SignalP"/>
    </source>
</evidence>
<proteinExistence type="predicted"/>
<accession>A0A1I4YZ71</accession>
<dbReference type="AlphaFoldDB" id="A0A1I4YZ71"/>
<protein>
    <recommendedName>
        <fullName evidence="4">Gliding motility-associated lipoprotein GldD</fullName>
    </recommendedName>
</protein>
<dbReference type="EMBL" id="FOVN01000001">
    <property type="protein sequence ID" value="SFN43356.1"/>
    <property type="molecule type" value="Genomic_DNA"/>
</dbReference>
<sequence>MKIKNLVLVILMLIAALGCGSTRDKPKQFVCLDRSELKTLIKNYELTIPEKWCSFYGTHNELVHSPINIKPSMENYGPCYVYVLALDIENYKSKNVDDALQIHIKGWKERGNNKLEYESEFHPIYGKYYLMKYANTFGDQIQYKLKALFNYNNQSYVINYSATDKDFDNYLPQVIQMITTFKIIETP</sequence>
<dbReference type="Proteomes" id="UP000198705">
    <property type="component" value="Unassembled WGS sequence"/>
</dbReference>
<organism evidence="2 3">
    <name type="scientific">Bizionia echini</name>
    <dbReference type="NCBI Taxonomy" id="649333"/>
    <lineage>
        <taxon>Bacteria</taxon>
        <taxon>Pseudomonadati</taxon>
        <taxon>Bacteroidota</taxon>
        <taxon>Flavobacteriia</taxon>
        <taxon>Flavobacteriales</taxon>
        <taxon>Flavobacteriaceae</taxon>
        <taxon>Bizionia</taxon>
    </lineage>
</organism>
<feature type="chain" id="PRO_5011504797" description="Gliding motility-associated lipoprotein GldD" evidence="1">
    <location>
        <begin position="21"/>
        <end position="187"/>
    </location>
</feature>
<evidence type="ECO:0000313" key="3">
    <source>
        <dbReference type="Proteomes" id="UP000198705"/>
    </source>
</evidence>
<keyword evidence="1" id="KW-0732">Signal</keyword>
<evidence type="ECO:0000313" key="2">
    <source>
        <dbReference type="EMBL" id="SFN43356.1"/>
    </source>
</evidence>
<dbReference type="PROSITE" id="PS51257">
    <property type="entry name" value="PROKAR_LIPOPROTEIN"/>
    <property type="match status" value="1"/>
</dbReference>
<name>A0A1I4YZ71_9FLAO</name>